<feature type="region of interest" description="Disordered" evidence="5">
    <location>
        <begin position="260"/>
        <end position="280"/>
    </location>
</feature>
<evidence type="ECO:0000313" key="8">
    <source>
        <dbReference type="Proteomes" id="UP000078559"/>
    </source>
</evidence>
<dbReference type="EMBL" id="CM003098">
    <property type="protein sequence ID" value="KUI64626.1"/>
    <property type="molecule type" value="Genomic_DNA"/>
</dbReference>
<evidence type="ECO:0000256" key="2">
    <source>
        <dbReference type="ARBA" id="ARBA00022692"/>
    </source>
</evidence>
<feature type="compositionally biased region" description="Basic and acidic residues" evidence="5">
    <location>
        <begin position="673"/>
        <end position="693"/>
    </location>
</feature>
<dbReference type="OrthoDB" id="2502820at2759"/>
<gene>
    <name evidence="7" type="ORF">VM1G_00793</name>
</gene>
<dbReference type="GO" id="GO:0016020">
    <property type="term" value="C:membrane"/>
    <property type="evidence" value="ECO:0007669"/>
    <property type="project" value="UniProtKB-SubCell"/>
</dbReference>
<keyword evidence="2 6" id="KW-0812">Transmembrane</keyword>
<proteinExistence type="predicted"/>
<evidence type="ECO:0000256" key="1">
    <source>
        <dbReference type="ARBA" id="ARBA00004141"/>
    </source>
</evidence>
<feature type="transmembrane region" description="Helical" evidence="6">
    <location>
        <begin position="472"/>
        <end position="492"/>
    </location>
</feature>
<feature type="compositionally biased region" description="Polar residues" evidence="5">
    <location>
        <begin position="228"/>
        <end position="240"/>
    </location>
</feature>
<evidence type="ECO:0000313" key="7">
    <source>
        <dbReference type="EMBL" id="KUI64626.1"/>
    </source>
</evidence>
<dbReference type="AlphaFoldDB" id="A0A194VKE1"/>
<accession>A0A194VKE1</accession>
<evidence type="ECO:0000256" key="4">
    <source>
        <dbReference type="ARBA" id="ARBA00023136"/>
    </source>
</evidence>
<protein>
    <submittedName>
        <fullName evidence="7">Uncharacterized protein</fullName>
    </submittedName>
</protein>
<feature type="transmembrane region" description="Helical" evidence="6">
    <location>
        <begin position="60"/>
        <end position="81"/>
    </location>
</feature>
<feature type="region of interest" description="Disordered" evidence="5">
    <location>
        <begin position="579"/>
        <end position="659"/>
    </location>
</feature>
<evidence type="ECO:0000256" key="5">
    <source>
        <dbReference type="SAM" id="MobiDB-lite"/>
    </source>
</evidence>
<name>A0A194VKE1_CYTMA</name>
<comment type="subcellular location">
    <subcellularLocation>
        <location evidence="1">Membrane</location>
        <topology evidence="1">Multi-pass membrane protein</topology>
    </subcellularLocation>
</comment>
<keyword evidence="4 6" id="KW-0472">Membrane</keyword>
<dbReference type="Pfam" id="PF04172">
    <property type="entry name" value="LrgB"/>
    <property type="match status" value="2"/>
</dbReference>
<keyword evidence="3 6" id="KW-1133">Transmembrane helix</keyword>
<feature type="transmembrane region" description="Helical" evidence="6">
    <location>
        <begin position="28"/>
        <end position="48"/>
    </location>
</feature>
<evidence type="ECO:0000256" key="3">
    <source>
        <dbReference type="ARBA" id="ARBA00022989"/>
    </source>
</evidence>
<feature type="transmembrane region" description="Helical" evidence="6">
    <location>
        <begin position="131"/>
        <end position="154"/>
    </location>
</feature>
<dbReference type="PANTHER" id="PTHR30249:SF0">
    <property type="entry name" value="PLASTIDAL GLYCOLATE_GLYCERATE TRANSLOCATOR 1, CHLOROPLASTIC"/>
    <property type="match status" value="1"/>
</dbReference>
<dbReference type="Proteomes" id="UP000078559">
    <property type="component" value="Chromosome 1"/>
</dbReference>
<evidence type="ECO:0000256" key="6">
    <source>
        <dbReference type="SAM" id="Phobius"/>
    </source>
</evidence>
<organism evidence="7 8">
    <name type="scientific">Cytospora mali</name>
    <name type="common">Apple Valsa canker fungus</name>
    <name type="synonym">Valsa mali</name>
    <dbReference type="NCBI Taxonomy" id="578113"/>
    <lineage>
        <taxon>Eukaryota</taxon>
        <taxon>Fungi</taxon>
        <taxon>Dikarya</taxon>
        <taxon>Ascomycota</taxon>
        <taxon>Pezizomycotina</taxon>
        <taxon>Sordariomycetes</taxon>
        <taxon>Sordariomycetidae</taxon>
        <taxon>Diaporthales</taxon>
        <taxon>Cytosporaceae</taxon>
        <taxon>Cytospora</taxon>
    </lineage>
</organism>
<reference evidence="7" key="1">
    <citation type="submission" date="2014-12" db="EMBL/GenBank/DDBJ databases">
        <title>Genome Sequence of Valsa Canker Pathogens Uncovers a Specific Adaption of Colonization on Woody Bark.</title>
        <authorList>
            <person name="Yin Z."/>
            <person name="Liu H."/>
            <person name="Gao X."/>
            <person name="Li Z."/>
            <person name="Song N."/>
            <person name="Ke X."/>
            <person name="Dai Q."/>
            <person name="Wu Y."/>
            <person name="Sun Y."/>
            <person name="Xu J.-R."/>
            <person name="Kang Z.K."/>
            <person name="Wang L."/>
            <person name="Huang L."/>
        </authorList>
    </citation>
    <scope>NUCLEOTIDE SEQUENCE [LARGE SCALE GENOMIC DNA]</scope>
    <source>
        <strain evidence="7">03-8</strain>
    </source>
</reference>
<feature type="transmembrane region" description="Helical" evidence="6">
    <location>
        <begin position="307"/>
        <end position="325"/>
    </location>
</feature>
<feature type="region of interest" description="Disordered" evidence="5">
    <location>
        <begin position="212"/>
        <end position="248"/>
    </location>
</feature>
<feature type="transmembrane region" description="Helical" evidence="6">
    <location>
        <begin position="369"/>
        <end position="390"/>
    </location>
</feature>
<sequence length="758" mass="81749">MIVAVRTQPSIKCWVWDFWSDPPETTRHYYNVLLAIGFFFIAQFLTCAWDQPFWATGLNFPGQIAAMLFVWLIMWASQIVFCRPGEGLEWFYHRYLRAPTEVLNKHMSIGFTVPFLDLIGQSFAGADQVGLLTAAFLVTGILNSVLVYLIAYHVQLTITKITSRSRHIGVLDVEATSPDDSALVRVPRLLAGSRAAIVSVGAYDHGIYENGGENEASRADRSRKHTSDVSTLCTHTTHIGDSNGPKRAYMGEERVISTPDHAREQNEDGLQPSSCDSGPTRISGASSLASQLAKVPGAVQSWMSHNVFLTLSILIFLLVGLPISFLRGNDLCLDVGFLFTVWLTFTSAQTRTKQHISLGNHQYEKALTAIATLLNPVLWTSIFLVAYGLAKSGIRTQPASEIAATFTTNNSVSNIMGHHIDSSKSAIPSSSHLGHIPIGAGDIATSILNAGIVSWGLKLFEYRRQIVSRGGLTVIVTSLLASLFNVVVWPLLANAMGVRPASSDLSFAARSVTIALGGPVMKSLGGDAGVNAIGVVVNGICFQLVAGLFSGGIDVGGVGGVLNRCKYLLSHDGLVWNSRWTTKDSGSRHPPGSRSPPDNDNGRPCVIRKSQQRNDEDGNGARRYSSDATQVDNQRLPQPSPPSPPPRAHEGQDASLPANSTMHYSRNICSNDTKCDGKSRAEEDGDLHEHNPDDVQTVAAGVTIGINAAAMGTAHLYEQNSHSAPYSALSMTTFGVFTVLFAVRSPLTEWLVGKVGGV</sequence>
<keyword evidence="8" id="KW-1185">Reference proteome</keyword>
<dbReference type="PANTHER" id="PTHR30249">
    <property type="entry name" value="PUTATIVE SEROTONIN TRANSPORTER"/>
    <property type="match status" value="1"/>
</dbReference>
<dbReference type="InterPro" id="IPR007300">
    <property type="entry name" value="CidB/LrgB"/>
</dbReference>
<feature type="compositionally biased region" description="Polar residues" evidence="5">
    <location>
        <begin position="626"/>
        <end position="636"/>
    </location>
</feature>
<feature type="region of interest" description="Disordered" evidence="5">
    <location>
        <begin position="671"/>
        <end position="693"/>
    </location>
</feature>